<dbReference type="PANTHER" id="PTHR24148">
    <property type="entry name" value="ANKYRIN REPEAT DOMAIN-CONTAINING PROTEIN 39 HOMOLOG-RELATED"/>
    <property type="match status" value="1"/>
</dbReference>
<evidence type="ECO:0000256" key="1">
    <source>
        <dbReference type="SAM" id="Phobius"/>
    </source>
</evidence>
<evidence type="ECO:0000313" key="3">
    <source>
        <dbReference type="EMBL" id="KAK0511046.1"/>
    </source>
</evidence>
<evidence type="ECO:0000259" key="2">
    <source>
        <dbReference type="Pfam" id="PF06985"/>
    </source>
</evidence>
<feature type="transmembrane region" description="Helical" evidence="1">
    <location>
        <begin position="585"/>
        <end position="606"/>
    </location>
</feature>
<feature type="domain" description="Heterokaryon incompatibility" evidence="2">
    <location>
        <begin position="51"/>
        <end position="216"/>
    </location>
</feature>
<sequence>MDPKIPYVYNALRDGRDIRLMRFSYSEIDKIIVCSLFPKPLDTIVTSPAKYYALSYVWGDPNETITVLCDGKSLDITKNLHALLLELCDNWEVEPDISEYFWADAICINQADDAEKTQQVRLMQDIYHHADGVIAWLGEATEIDKRGFAFIDRLIGIFAKNSSIDAETQESVFDYQNLSKADLEGLGIPRIEDAAWDDLRSVMEKAWFSRVWVVGELLLAKESRFQCGSVVLHTDTLLQFASSFMETPLYRDIMISRPQAMSHSNACRLSALKSRLDKGETLTIFDLLWHTTHFEASDPRDKVFSMVGLASDLDSTFIDYSDAIPHQMLLRLAKHLLNISDNETPLAPNLSMLSYSQAISQTLEVPSWVPNWTVQDYSMTPLALYFHNSPSKSEQRLSSQNVTRSDDDGLLLPGRLIDRIEAIIEDDSGESTLTNNQGLYKALRSLSLGMEIFEDWDELMTKLVSGGEHMSSMVSKWRKLVDDLGSYPTNEQLSDVCWRSLMLDDERLQDSKYRENLTHLSLMGTYSAEIVQSIHRLKTSTSLTDIEPVTNLKFSLSSCFIAVFLAFLTLRWIKGGFYYPDPLWTIGGLLFWLFVVYILGVLARLLSIPTEASAIESMKQELEELGQRCVEFLKVDKEIQHFVSVLWNTSYGRFYSSTERGYIGWMPSKARKGDEIWVFQGCRLPFVLRRDEARQGDERAYRLMGDCYIHGLMSIEASARIDAETERIKLI</sequence>
<dbReference type="AlphaFoldDB" id="A0AA39U957"/>
<dbReference type="PANTHER" id="PTHR24148:SF73">
    <property type="entry name" value="HET DOMAIN PROTEIN (AFU_ORTHOLOGUE AFUA_8G01020)"/>
    <property type="match status" value="1"/>
</dbReference>
<evidence type="ECO:0000313" key="4">
    <source>
        <dbReference type="Proteomes" id="UP001166286"/>
    </source>
</evidence>
<protein>
    <recommendedName>
        <fullName evidence="2">Heterokaryon incompatibility domain-containing protein</fullName>
    </recommendedName>
</protein>
<keyword evidence="1" id="KW-0812">Transmembrane</keyword>
<keyword evidence="1" id="KW-1133">Transmembrane helix</keyword>
<dbReference type="Pfam" id="PF26639">
    <property type="entry name" value="Het-6_barrel"/>
    <property type="match status" value="1"/>
</dbReference>
<reference evidence="3" key="1">
    <citation type="submission" date="2023-03" db="EMBL/GenBank/DDBJ databases">
        <title>Complete genome of Cladonia borealis.</title>
        <authorList>
            <person name="Park H."/>
        </authorList>
    </citation>
    <scope>NUCLEOTIDE SEQUENCE</scope>
    <source>
        <strain evidence="3">ANT050790</strain>
    </source>
</reference>
<dbReference type="InterPro" id="IPR052895">
    <property type="entry name" value="HetReg/Transcr_Mod"/>
</dbReference>
<feature type="transmembrane region" description="Helical" evidence="1">
    <location>
        <begin position="554"/>
        <end position="573"/>
    </location>
</feature>
<dbReference type="Proteomes" id="UP001166286">
    <property type="component" value="Unassembled WGS sequence"/>
</dbReference>
<proteinExistence type="predicted"/>
<keyword evidence="1" id="KW-0472">Membrane</keyword>
<dbReference type="InterPro" id="IPR010730">
    <property type="entry name" value="HET"/>
</dbReference>
<accession>A0AA39U957</accession>
<name>A0AA39U957_9LECA</name>
<keyword evidence="4" id="KW-1185">Reference proteome</keyword>
<dbReference type="Pfam" id="PF06985">
    <property type="entry name" value="HET"/>
    <property type="match status" value="1"/>
</dbReference>
<comment type="caution">
    <text evidence="3">The sequence shown here is derived from an EMBL/GenBank/DDBJ whole genome shotgun (WGS) entry which is preliminary data.</text>
</comment>
<gene>
    <name evidence="3" type="ORF">JMJ35_006598</name>
</gene>
<organism evidence="3 4">
    <name type="scientific">Cladonia borealis</name>
    <dbReference type="NCBI Taxonomy" id="184061"/>
    <lineage>
        <taxon>Eukaryota</taxon>
        <taxon>Fungi</taxon>
        <taxon>Dikarya</taxon>
        <taxon>Ascomycota</taxon>
        <taxon>Pezizomycotina</taxon>
        <taxon>Lecanoromycetes</taxon>
        <taxon>OSLEUM clade</taxon>
        <taxon>Lecanoromycetidae</taxon>
        <taxon>Lecanorales</taxon>
        <taxon>Lecanorineae</taxon>
        <taxon>Cladoniaceae</taxon>
        <taxon>Cladonia</taxon>
    </lineage>
</organism>
<dbReference type="EMBL" id="JAFEKC020000014">
    <property type="protein sequence ID" value="KAK0511046.1"/>
    <property type="molecule type" value="Genomic_DNA"/>
</dbReference>